<evidence type="ECO:0000259" key="2">
    <source>
        <dbReference type="Pfam" id="PF04909"/>
    </source>
</evidence>
<organism evidence="3 4">
    <name type="scientific">Sphingobacterium humi</name>
    <dbReference type="NCBI Taxonomy" id="1796905"/>
    <lineage>
        <taxon>Bacteria</taxon>
        <taxon>Pseudomonadati</taxon>
        <taxon>Bacteroidota</taxon>
        <taxon>Sphingobacteriia</taxon>
        <taxon>Sphingobacteriales</taxon>
        <taxon>Sphingobacteriaceae</taxon>
        <taxon>Sphingobacterium</taxon>
    </lineage>
</organism>
<dbReference type="InterPro" id="IPR052350">
    <property type="entry name" value="Metallo-dep_Lactonases"/>
</dbReference>
<dbReference type="RefSeq" id="WP_160368959.1">
    <property type="nucleotide sequence ID" value="NZ_WSQA01000006.1"/>
</dbReference>
<dbReference type="InterPro" id="IPR006680">
    <property type="entry name" value="Amidohydro-rel"/>
</dbReference>
<dbReference type="SUPFAM" id="SSF51556">
    <property type="entry name" value="Metallo-dependent hydrolases"/>
    <property type="match status" value="1"/>
</dbReference>
<dbReference type="PANTHER" id="PTHR43569">
    <property type="entry name" value="AMIDOHYDROLASE"/>
    <property type="match status" value="1"/>
</dbReference>
<comment type="caution">
    <text evidence="3">The sequence shown here is derived from an EMBL/GenBank/DDBJ whole genome shotgun (WGS) entry which is preliminary data.</text>
</comment>
<protein>
    <submittedName>
        <fullName evidence="3">Amidohydrolase family protein</fullName>
    </submittedName>
</protein>
<dbReference type="AlphaFoldDB" id="A0A6N8KZG1"/>
<proteinExistence type="inferred from homology"/>
<dbReference type="PANTHER" id="PTHR43569:SF2">
    <property type="entry name" value="AMIDOHYDROLASE-RELATED DOMAIN-CONTAINING PROTEIN"/>
    <property type="match status" value="1"/>
</dbReference>
<comment type="similarity">
    <text evidence="1">Belongs to the metallo-dependent hydrolases superfamily.</text>
</comment>
<sequence>MKIDSHIHFWKYHPIKDAWITEEMKVLQQDFMPTDLLPQMQTAGIAHGVLVQADQSEQENDFLLAIANQHDAFKAVVGWVDLRSPKVEDRLSYYNSLPLMKGFRHIVQAEPDQNFLLQPAFSAGIEALAKYDFTYDVLIYPKHLDVAYTFCKKHSQQKLLIDHLAKPNFKTQDLQDWKRKIKVFQSMDHVYCKLVGLSTEADWNHWKQEDFTAALDICLEVFGPKRLMFGSDWPVCKVAAEYPAVIDIINQHIVKLSADEQAQIWSKTCQEFYNINL</sequence>
<keyword evidence="3" id="KW-0378">Hydrolase</keyword>
<dbReference type="Gene3D" id="3.20.20.140">
    <property type="entry name" value="Metal-dependent hydrolases"/>
    <property type="match status" value="1"/>
</dbReference>
<evidence type="ECO:0000313" key="4">
    <source>
        <dbReference type="Proteomes" id="UP000435036"/>
    </source>
</evidence>
<dbReference type="Proteomes" id="UP000435036">
    <property type="component" value="Unassembled WGS sequence"/>
</dbReference>
<dbReference type="Pfam" id="PF04909">
    <property type="entry name" value="Amidohydro_2"/>
    <property type="match status" value="1"/>
</dbReference>
<evidence type="ECO:0000313" key="3">
    <source>
        <dbReference type="EMBL" id="MVZ62214.1"/>
    </source>
</evidence>
<gene>
    <name evidence="3" type="ORF">GQF63_09295</name>
</gene>
<dbReference type="GO" id="GO:0016787">
    <property type="term" value="F:hydrolase activity"/>
    <property type="evidence" value="ECO:0007669"/>
    <property type="project" value="UniProtKB-KW"/>
</dbReference>
<accession>A0A6N8KZG1</accession>
<dbReference type="OrthoDB" id="5450317at2"/>
<name>A0A6N8KZG1_9SPHI</name>
<feature type="domain" description="Amidohydrolase-related" evidence="2">
    <location>
        <begin position="3"/>
        <end position="274"/>
    </location>
</feature>
<dbReference type="InterPro" id="IPR032466">
    <property type="entry name" value="Metal_Hydrolase"/>
</dbReference>
<keyword evidence="4" id="KW-1185">Reference proteome</keyword>
<dbReference type="EMBL" id="WSQA01000006">
    <property type="protein sequence ID" value="MVZ62214.1"/>
    <property type="molecule type" value="Genomic_DNA"/>
</dbReference>
<reference evidence="3 4" key="1">
    <citation type="submission" date="2019-12" db="EMBL/GenBank/DDBJ databases">
        <authorList>
            <person name="Dong K."/>
        </authorList>
    </citation>
    <scope>NUCLEOTIDE SEQUENCE [LARGE SCALE GENOMIC DNA]</scope>
    <source>
        <strain evidence="3 4">JCM 31225</strain>
    </source>
</reference>
<evidence type="ECO:0000256" key="1">
    <source>
        <dbReference type="ARBA" id="ARBA00038310"/>
    </source>
</evidence>